<dbReference type="InterPro" id="IPR029060">
    <property type="entry name" value="PIN-like_dom_sf"/>
</dbReference>
<dbReference type="SMART" id="SM00670">
    <property type="entry name" value="PINc"/>
    <property type="match status" value="1"/>
</dbReference>
<sequence length="333" mass="38514">MDLMDLDEVEREISQFRLADKTSPKDLKNDNFNDLNTIESFDNRLMIVVDTNVWITHLETLKKLINTLVLNNIFILVPKMVVREIDGIKKNLNSVGLLSKKVNDYFFESIQKEGTGIIFQMEHETFNEKKEWMEPDDLILDCILYQKKLKKNVILFSKDKNLCVKVKSNQVNFYNFDSERELCGIDLKNSQDDSRISTLMSIILQLFGDEPTSSFNGNSSGSQLNLNNSNNFNENLNMRIRNNISEKSNLKSRSNSNEKLNITKEKDGINFSRCSDGQYHSDPFFSIRLGISDVILNEEYGISFCLLSILPRIFGSGWEYSHEPRPWVPSYVN</sequence>
<name>A0AAD5U3T0_9FUNG</name>
<dbReference type="Proteomes" id="UP001211065">
    <property type="component" value="Unassembled WGS sequence"/>
</dbReference>
<evidence type="ECO:0000313" key="2">
    <source>
        <dbReference type="EMBL" id="KAJ3223528.1"/>
    </source>
</evidence>
<feature type="domain" description="PIN" evidence="1">
    <location>
        <begin position="45"/>
        <end position="164"/>
    </location>
</feature>
<dbReference type="InterPro" id="IPR052626">
    <property type="entry name" value="SWT1_Regulator"/>
</dbReference>
<evidence type="ECO:0000259" key="1">
    <source>
        <dbReference type="SMART" id="SM00670"/>
    </source>
</evidence>
<organism evidence="2 3">
    <name type="scientific">Clydaea vesicula</name>
    <dbReference type="NCBI Taxonomy" id="447962"/>
    <lineage>
        <taxon>Eukaryota</taxon>
        <taxon>Fungi</taxon>
        <taxon>Fungi incertae sedis</taxon>
        <taxon>Chytridiomycota</taxon>
        <taxon>Chytridiomycota incertae sedis</taxon>
        <taxon>Chytridiomycetes</taxon>
        <taxon>Lobulomycetales</taxon>
        <taxon>Lobulomycetaceae</taxon>
        <taxon>Clydaea</taxon>
    </lineage>
</organism>
<dbReference type="EMBL" id="JADGJW010000126">
    <property type="protein sequence ID" value="KAJ3223528.1"/>
    <property type="molecule type" value="Genomic_DNA"/>
</dbReference>
<evidence type="ECO:0000313" key="3">
    <source>
        <dbReference type="Proteomes" id="UP001211065"/>
    </source>
</evidence>
<comment type="caution">
    <text evidence="2">The sequence shown here is derived from an EMBL/GenBank/DDBJ whole genome shotgun (WGS) entry which is preliminary data.</text>
</comment>
<accession>A0AAD5U3T0</accession>
<dbReference type="PANTHER" id="PTHR16161:SF0">
    <property type="entry name" value="TRANSCRIPTIONAL PROTEIN SWT1"/>
    <property type="match status" value="1"/>
</dbReference>
<dbReference type="PANTHER" id="PTHR16161">
    <property type="entry name" value="TRANSCRIPTIONAL PROTEIN SWT1"/>
    <property type="match status" value="1"/>
</dbReference>
<dbReference type="Gene3D" id="3.40.50.1010">
    <property type="entry name" value="5'-nuclease"/>
    <property type="match status" value="1"/>
</dbReference>
<proteinExistence type="predicted"/>
<dbReference type="InterPro" id="IPR002716">
    <property type="entry name" value="PIN_dom"/>
</dbReference>
<dbReference type="Pfam" id="PF13638">
    <property type="entry name" value="PIN_4"/>
    <property type="match status" value="1"/>
</dbReference>
<dbReference type="GO" id="GO:0004540">
    <property type="term" value="F:RNA nuclease activity"/>
    <property type="evidence" value="ECO:0007669"/>
    <property type="project" value="UniProtKB-ARBA"/>
</dbReference>
<gene>
    <name evidence="2" type="ORF">HK099_001006</name>
</gene>
<dbReference type="SUPFAM" id="SSF88723">
    <property type="entry name" value="PIN domain-like"/>
    <property type="match status" value="1"/>
</dbReference>
<reference evidence="2" key="1">
    <citation type="submission" date="2020-05" db="EMBL/GenBank/DDBJ databases">
        <title>Phylogenomic resolution of chytrid fungi.</title>
        <authorList>
            <person name="Stajich J.E."/>
            <person name="Amses K."/>
            <person name="Simmons R."/>
            <person name="Seto K."/>
            <person name="Myers J."/>
            <person name="Bonds A."/>
            <person name="Quandt C.A."/>
            <person name="Barry K."/>
            <person name="Liu P."/>
            <person name="Grigoriev I."/>
            <person name="Longcore J.E."/>
            <person name="James T.Y."/>
        </authorList>
    </citation>
    <scope>NUCLEOTIDE SEQUENCE</scope>
    <source>
        <strain evidence="2">JEL0476</strain>
    </source>
</reference>
<protein>
    <recommendedName>
        <fullName evidence="1">PIN domain-containing protein</fullName>
    </recommendedName>
</protein>
<dbReference type="GO" id="GO:0005634">
    <property type="term" value="C:nucleus"/>
    <property type="evidence" value="ECO:0007669"/>
    <property type="project" value="TreeGrafter"/>
</dbReference>
<keyword evidence="3" id="KW-1185">Reference proteome</keyword>
<dbReference type="AlphaFoldDB" id="A0AAD5U3T0"/>